<evidence type="ECO:0000259" key="6">
    <source>
        <dbReference type="PROSITE" id="PS51203"/>
    </source>
</evidence>
<keyword evidence="4" id="KW-0963">Cytoplasm</keyword>
<evidence type="ECO:0000256" key="3">
    <source>
        <dbReference type="ARBA" id="ARBA00018915"/>
    </source>
</evidence>
<dbReference type="InterPro" id="IPR007052">
    <property type="entry name" value="CS_dom"/>
</dbReference>
<sequence length="522" mass="59190">MPATLVDLRPDRRLLDHEFEGYKLNLQNLPHFCHKLPSPISGIINTTIIISITNSKKPGDFNLCLTFPSDHIAVVSDGTGYLHIIDTGIRNRPASDKQTWQTLYSSLALGDVKKFIMIDIKMQERDNIEILHCLLQSIEQSEKHFNSVLTWVSYGNDGQTWKELSVKQVKGKGIVHYAALETSCSALYVASDNLFKFTSDSEKDIVIKSVEEPRQIIYTWLQTNDDISITLKLQNNFDKKLLFVNVTPLSVKISYGGKEFVQGRLKHKVDSELTTWHIQDSGQVDVLITKSESLIWDELIEGGDKNGEQILDASLVDEVHKRLAHLCSETEVRETQTIPGLNTQELEECDAVSEEDTVLVRMDITNHEITHRVPLSVHQYLFDIKLETHEVPALALRHDVDACIWQPFAQLINSETWPIKHHGTLMAFGYVQSSKQNKKFVTCSPNFSYSVVCEATRHIFIYKSSANQDCQLRKRTAGVMKNIKIGQQHVVNIDKYGEVLGIHATNDYLFILTETNFVAIGV</sequence>
<dbReference type="InterPro" id="IPR037895">
    <property type="entry name" value="NUDCD1"/>
</dbReference>
<dbReference type="GO" id="GO:0005634">
    <property type="term" value="C:nucleus"/>
    <property type="evidence" value="ECO:0007669"/>
    <property type="project" value="UniProtKB-SubCell"/>
</dbReference>
<protein>
    <recommendedName>
        <fullName evidence="3">NudC domain-containing protein 1</fullName>
    </recommendedName>
</protein>
<dbReference type="PANTHER" id="PTHR21664:SF1">
    <property type="entry name" value="NUDC DOMAIN-CONTAINING PROTEIN 1"/>
    <property type="match status" value="1"/>
</dbReference>
<keyword evidence="8" id="KW-1185">Reference proteome</keyword>
<proteinExistence type="predicted"/>
<dbReference type="PANTHER" id="PTHR21664">
    <property type="entry name" value="CHRONIC MYELOGENOUS LEUKEMIA TUMOR ANTIGEN 66"/>
    <property type="match status" value="1"/>
</dbReference>
<evidence type="ECO:0000256" key="4">
    <source>
        <dbReference type="ARBA" id="ARBA00022490"/>
    </source>
</evidence>
<dbReference type="Pfam" id="PF04969">
    <property type="entry name" value="CS"/>
    <property type="match status" value="1"/>
</dbReference>
<evidence type="ECO:0000313" key="8">
    <source>
        <dbReference type="Proteomes" id="UP000838878"/>
    </source>
</evidence>
<dbReference type="SUPFAM" id="SSF49764">
    <property type="entry name" value="HSP20-like chaperones"/>
    <property type="match status" value="1"/>
</dbReference>
<dbReference type="EMBL" id="OV170223">
    <property type="protein sequence ID" value="CAH0722115.1"/>
    <property type="molecule type" value="Genomic_DNA"/>
</dbReference>
<evidence type="ECO:0000256" key="5">
    <source>
        <dbReference type="ARBA" id="ARBA00023242"/>
    </source>
</evidence>
<gene>
    <name evidence="7" type="ORF">BINO364_LOCUS8127</name>
</gene>
<dbReference type="OrthoDB" id="428655at2759"/>
<dbReference type="PROSITE" id="PS51203">
    <property type="entry name" value="CS"/>
    <property type="match status" value="1"/>
</dbReference>
<dbReference type="CDD" id="cd06467">
    <property type="entry name" value="p23_NUDC_like"/>
    <property type="match status" value="1"/>
</dbReference>
<keyword evidence="5" id="KW-0539">Nucleus</keyword>
<accession>A0A8J9YD53</accession>
<dbReference type="GO" id="GO:0005737">
    <property type="term" value="C:cytoplasm"/>
    <property type="evidence" value="ECO:0007669"/>
    <property type="project" value="UniProtKB-SubCell"/>
</dbReference>
<dbReference type="AlphaFoldDB" id="A0A8J9YD53"/>
<name>A0A8J9YD53_9NEOP</name>
<evidence type="ECO:0000256" key="1">
    <source>
        <dbReference type="ARBA" id="ARBA00004123"/>
    </source>
</evidence>
<evidence type="ECO:0000256" key="2">
    <source>
        <dbReference type="ARBA" id="ARBA00004496"/>
    </source>
</evidence>
<reference evidence="7" key="1">
    <citation type="submission" date="2021-12" db="EMBL/GenBank/DDBJ databases">
        <authorList>
            <person name="Martin H S."/>
        </authorList>
    </citation>
    <scope>NUCLEOTIDE SEQUENCE</scope>
</reference>
<dbReference type="InterPro" id="IPR008978">
    <property type="entry name" value="HSP20-like_chaperone"/>
</dbReference>
<dbReference type="Proteomes" id="UP000838878">
    <property type="component" value="Chromosome 3"/>
</dbReference>
<evidence type="ECO:0000313" key="7">
    <source>
        <dbReference type="EMBL" id="CAH0722115.1"/>
    </source>
</evidence>
<dbReference type="Gene3D" id="2.60.40.790">
    <property type="match status" value="1"/>
</dbReference>
<organism evidence="7 8">
    <name type="scientific">Brenthis ino</name>
    <name type="common">lesser marbled fritillary</name>
    <dbReference type="NCBI Taxonomy" id="405034"/>
    <lineage>
        <taxon>Eukaryota</taxon>
        <taxon>Metazoa</taxon>
        <taxon>Ecdysozoa</taxon>
        <taxon>Arthropoda</taxon>
        <taxon>Hexapoda</taxon>
        <taxon>Insecta</taxon>
        <taxon>Pterygota</taxon>
        <taxon>Neoptera</taxon>
        <taxon>Endopterygota</taxon>
        <taxon>Lepidoptera</taxon>
        <taxon>Glossata</taxon>
        <taxon>Ditrysia</taxon>
        <taxon>Papilionoidea</taxon>
        <taxon>Nymphalidae</taxon>
        <taxon>Heliconiinae</taxon>
        <taxon>Argynnini</taxon>
        <taxon>Brenthis</taxon>
    </lineage>
</organism>
<feature type="domain" description="CS" evidence="6">
    <location>
        <begin position="213"/>
        <end position="300"/>
    </location>
</feature>
<feature type="non-terminal residue" evidence="7">
    <location>
        <position position="522"/>
    </location>
</feature>
<comment type="subcellular location">
    <subcellularLocation>
        <location evidence="2">Cytoplasm</location>
    </subcellularLocation>
    <subcellularLocation>
        <location evidence="1">Nucleus</location>
    </subcellularLocation>
</comment>